<evidence type="ECO:0000313" key="3">
    <source>
        <dbReference type="EMBL" id="KDQ22386.1"/>
    </source>
</evidence>
<dbReference type="STRING" id="1137138.A0A067NF67"/>
<sequence length="461" mass="48194">MFSALVLVALAALCAATFQPIGAPFLSPVTTAPGFAAQVIFSNLTAPRGIAFDDQDNLLVVERGLGVTAFTKTTQGGASGWERTVVISDPGFTHAIEVDGSSLFVSTASEVRLYKYDSATKTVSGSTVVVNGLPADGELTTHALLLYKPKTSATRSATVLFVGSGPLTNIDPTARDPASGRSQVRGFKLSAAGSALPQTWLSGELIAYGIRNPAGFAIPAVQLSAADARPGLFILENGASIDDVPGFTPKFVNDNPADELELVAGTAGALGRTYGFPDCTTLWNPTADPVGNPQYVGLPQGAQFSLNLDPLRNDAWCRQQANNVPPSLSFQAHSVPLDIKFYEPGAVSSVTSFPTTYANDAFVSFRGSFNRDPPTGYGVVHVPFPITSPTQASPFIVQAADLSTCPGTCIRPVGLSFSRDGGLYVSSDSSRELFVVQRGPTFTVAPPGPTLTIPFPTPEAS</sequence>
<proteinExistence type="predicted"/>
<accession>A0A067NF67</accession>
<keyword evidence="1" id="KW-0732">Signal</keyword>
<dbReference type="AlphaFoldDB" id="A0A067NF67"/>
<feature type="chain" id="PRO_5001642206" description="Pyrroloquinoline quinone-dependent pyranose dehydrogenase beta-propeller domain-containing protein" evidence="1">
    <location>
        <begin position="17"/>
        <end position="461"/>
    </location>
</feature>
<dbReference type="HOGENOM" id="CLU_039534_1_0_1"/>
<evidence type="ECO:0000256" key="1">
    <source>
        <dbReference type="SAM" id="SignalP"/>
    </source>
</evidence>
<dbReference type="Pfam" id="PF22807">
    <property type="entry name" value="TrAA12"/>
    <property type="match status" value="1"/>
</dbReference>
<dbReference type="Gene3D" id="2.120.10.30">
    <property type="entry name" value="TolB, C-terminal domain"/>
    <property type="match status" value="1"/>
</dbReference>
<reference evidence="4" key="1">
    <citation type="journal article" date="2014" name="Proc. Natl. Acad. Sci. U.S.A.">
        <title>Extensive sampling of basidiomycete genomes demonstrates inadequacy of the white-rot/brown-rot paradigm for wood decay fungi.</title>
        <authorList>
            <person name="Riley R."/>
            <person name="Salamov A.A."/>
            <person name="Brown D.W."/>
            <person name="Nagy L.G."/>
            <person name="Floudas D."/>
            <person name="Held B.W."/>
            <person name="Levasseur A."/>
            <person name="Lombard V."/>
            <person name="Morin E."/>
            <person name="Otillar R."/>
            <person name="Lindquist E.A."/>
            <person name="Sun H."/>
            <person name="LaButti K.M."/>
            <person name="Schmutz J."/>
            <person name="Jabbour D."/>
            <person name="Luo H."/>
            <person name="Baker S.E."/>
            <person name="Pisabarro A.G."/>
            <person name="Walton J.D."/>
            <person name="Blanchette R.A."/>
            <person name="Henrissat B."/>
            <person name="Martin F."/>
            <person name="Cullen D."/>
            <person name="Hibbett D.S."/>
            <person name="Grigoriev I.V."/>
        </authorList>
    </citation>
    <scope>NUCLEOTIDE SEQUENCE [LARGE SCALE GENOMIC DNA]</scope>
    <source>
        <strain evidence="4">PC15</strain>
    </source>
</reference>
<evidence type="ECO:0000313" key="4">
    <source>
        <dbReference type="Proteomes" id="UP000027073"/>
    </source>
</evidence>
<dbReference type="InParanoid" id="A0A067NF67"/>
<dbReference type="InterPro" id="IPR011042">
    <property type="entry name" value="6-blade_b-propeller_TolB-like"/>
</dbReference>
<dbReference type="Proteomes" id="UP000027073">
    <property type="component" value="Unassembled WGS sequence"/>
</dbReference>
<dbReference type="EMBL" id="KL198014">
    <property type="protein sequence ID" value="KDQ22386.1"/>
    <property type="molecule type" value="Genomic_DNA"/>
</dbReference>
<dbReference type="OrthoDB" id="507128at2759"/>
<feature type="domain" description="Pyrroloquinoline quinone-dependent pyranose dehydrogenase beta-propeller" evidence="2">
    <location>
        <begin position="30"/>
        <end position="438"/>
    </location>
</feature>
<dbReference type="SUPFAM" id="SSF63829">
    <property type="entry name" value="Calcium-dependent phosphotriesterase"/>
    <property type="match status" value="1"/>
</dbReference>
<dbReference type="VEuPathDB" id="FungiDB:PLEOSDRAFT_1114567"/>
<protein>
    <recommendedName>
        <fullName evidence="2">Pyrroloquinoline quinone-dependent pyranose dehydrogenase beta-propeller domain-containing protein</fullName>
    </recommendedName>
</protein>
<feature type="signal peptide" evidence="1">
    <location>
        <begin position="1"/>
        <end position="16"/>
    </location>
</feature>
<organism evidence="3 4">
    <name type="scientific">Pleurotus ostreatus (strain PC15)</name>
    <name type="common">Oyster mushroom</name>
    <dbReference type="NCBI Taxonomy" id="1137138"/>
    <lineage>
        <taxon>Eukaryota</taxon>
        <taxon>Fungi</taxon>
        <taxon>Dikarya</taxon>
        <taxon>Basidiomycota</taxon>
        <taxon>Agaricomycotina</taxon>
        <taxon>Agaricomycetes</taxon>
        <taxon>Agaricomycetidae</taxon>
        <taxon>Agaricales</taxon>
        <taxon>Pleurotineae</taxon>
        <taxon>Pleurotaceae</taxon>
        <taxon>Pleurotus</taxon>
    </lineage>
</organism>
<dbReference type="InterPro" id="IPR054539">
    <property type="entry name" value="Beta-prop_PDH"/>
</dbReference>
<name>A0A067NF67_PLEO1</name>
<evidence type="ECO:0000259" key="2">
    <source>
        <dbReference type="Pfam" id="PF22807"/>
    </source>
</evidence>
<gene>
    <name evidence="3" type="ORF">PLEOSDRAFT_1114567</name>
</gene>